<reference evidence="3 4" key="1">
    <citation type="submission" date="2018-07" db="EMBL/GenBank/DDBJ databases">
        <title>Mechanisms of high-level aminoglycoside resistance among Gram-negative pathogens in Brazil.</title>
        <authorList>
            <person name="Ballaben A.S."/>
            <person name="Darini A.L.C."/>
            <person name="Doi Y."/>
        </authorList>
    </citation>
    <scope>NUCLEOTIDE SEQUENCE [LARGE SCALE GENOMIC DNA]</scope>
    <source>
        <strain evidence="3 4">B2-305</strain>
    </source>
</reference>
<dbReference type="Gene3D" id="3.40.50.1820">
    <property type="entry name" value="alpha/beta hydrolase"/>
    <property type="match status" value="1"/>
</dbReference>
<dbReference type="InterPro" id="IPR029058">
    <property type="entry name" value="AB_hydrolase_fold"/>
</dbReference>
<name>A0A367M8P6_PSEAI</name>
<dbReference type="PANTHER" id="PTHR40841:SF2">
    <property type="entry name" value="SIDEROPHORE-DEGRADING ESTERASE (EUROFUNG)"/>
    <property type="match status" value="1"/>
</dbReference>
<feature type="non-terminal residue" evidence="3">
    <location>
        <position position="1"/>
    </location>
</feature>
<evidence type="ECO:0000256" key="2">
    <source>
        <dbReference type="ARBA" id="ARBA00022801"/>
    </source>
</evidence>
<dbReference type="Proteomes" id="UP000253594">
    <property type="component" value="Unassembled WGS sequence"/>
</dbReference>
<dbReference type="InterPro" id="IPR052558">
    <property type="entry name" value="Siderophore_Hydrolase_D"/>
</dbReference>
<dbReference type="EMBL" id="QORE01000660">
    <property type="protein sequence ID" value="RCI73283.1"/>
    <property type="molecule type" value="Genomic_DNA"/>
</dbReference>
<organism evidence="3 4">
    <name type="scientific">Pseudomonas aeruginosa</name>
    <dbReference type="NCBI Taxonomy" id="287"/>
    <lineage>
        <taxon>Bacteria</taxon>
        <taxon>Pseudomonadati</taxon>
        <taxon>Pseudomonadota</taxon>
        <taxon>Gammaproteobacteria</taxon>
        <taxon>Pseudomonadales</taxon>
        <taxon>Pseudomonadaceae</taxon>
        <taxon>Pseudomonas</taxon>
    </lineage>
</organism>
<keyword evidence="2 3" id="KW-0378">Hydrolase</keyword>
<evidence type="ECO:0000256" key="1">
    <source>
        <dbReference type="ARBA" id="ARBA00005622"/>
    </source>
</evidence>
<sequence length="112" mass="12109">GTRPGEFARYAAARPSLGWRDGATLGERAGLEQRLRGKRAELLLWRGSAEPASPRGSLKAEPGQAMARLVDDLRRVAGLTLDFQPLDGLGHGETLGASLRLLLARPAVERQR</sequence>
<dbReference type="AlphaFoldDB" id="A0A367M8P6"/>
<dbReference type="SUPFAM" id="SSF53474">
    <property type="entry name" value="alpha/beta-Hydrolases"/>
    <property type="match status" value="1"/>
</dbReference>
<dbReference type="GO" id="GO:0016788">
    <property type="term" value="F:hydrolase activity, acting on ester bonds"/>
    <property type="evidence" value="ECO:0007669"/>
    <property type="project" value="TreeGrafter"/>
</dbReference>
<evidence type="ECO:0000313" key="3">
    <source>
        <dbReference type="EMBL" id="RCI73283.1"/>
    </source>
</evidence>
<proteinExistence type="inferred from homology"/>
<accession>A0A367M8P6</accession>
<protein>
    <submittedName>
        <fullName evidence="3">Alpha/beta hydrolase</fullName>
    </submittedName>
</protein>
<evidence type="ECO:0000313" key="4">
    <source>
        <dbReference type="Proteomes" id="UP000253594"/>
    </source>
</evidence>
<dbReference type="PANTHER" id="PTHR40841">
    <property type="entry name" value="SIDEROPHORE TRIACETYLFUSARININE C ESTERASE"/>
    <property type="match status" value="1"/>
</dbReference>
<comment type="caution">
    <text evidence="3">The sequence shown here is derived from an EMBL/GenBank/DDBJ whole genome shotgun (WGS) entry which is preliminary data.</text>
</comment>
<comment type="similarity">
    <text evidence="1">Belongs to the esterase D family.</text>
</comment>
<gene>
    <name evidence="3" type="ORF">DT376_19155</name>
</gene>